<evidence type="ECO:0000256" key="13">
    <source>
        <dbReference type="ARBA" id="ARBA00022840"/>
    </source>
</evidence>
<dbReference type="InterPro" id="IPR029151">
    <property type="entry name" value="Sensor-like_sf"/>
</dbReference>
<dbReference type="SUPFAM" id="SSF47384">
    <property type="entry name" value="Homodimeric domain of signal transducing histidine kinase"/>
    <property type="match status" value="1"/>
</dbReference>
<dbReference type="PROSITE" id="PS50109">
    <property type="entry name" value="HIS_KIN"/>
    <property type="match status" value="1"/>
</dbReference>
<dbReference type="InterPro" id="IPR043056">
    <property type="entry name" value="LuxQ-periplasm_N"/>
</dbReference>
<dbReference type="SUPFAM" id="SSF55785">
    <property type="entry name" value="PYP-like sensor domain (PAS domain)"/>
    <property type="match status" value="1"/>
</dbReference>
<keyword evidence="11" id="KW-0418">Kinase</keyword>
<dbReference type="Gene3D" id="3.30.565.10">
    <property type="entry name" value="Histidine kinase-like ATPase, C-terminal domain"/>
    <property type="match status" value="1"/>
</dbReference>
<evidence type="ECO:0000256" key="18">
    <source>
        <dbReference type="PROSITE-ProRule" id="PRU00169"/>
    </source>
</evidence>
<dbReference type="AlphaFoldDB" id="A0A9X2BLF4"/>
<evidence type="ECO:0000256" key="5">
    <source>
        <dbReference type="ARBA" id="ARBA00022475"/>
    </source>
</evidence>
<dbReference type="CDD" id="cd16922">
    <property type="entry name" value="HATPase_EvgS-ArcB-TorS-like"/>
    <property type="match status" value="1"/>
</dbReference>
<keyword evidence="15 19" id="KW-1133">Transmembrane helix</keyword>
<proteinExistence type="predicted"/>
<comment type="catalytic activity">
    <reaction evidence="1">
        <text>ATP + protein L-histidine = ADP + protein N-phospho-L-histidine.</text>
        <dbReference type="EC" id="2.7.13.3"/>
    </reaction>
</comment>
<evidence type="ECO:0000256" key="16">
    <source>
        <dbReference type="ARBA" id="ARBA00023012"/>
    </source>
</evidence>
<evidence type="ECO:0000313" key="22">
    <source>
        <dbReference type="EMBL" id="MCK6263873.1"/>
    </source>
</evidence>
<keyword evidence="9 19" id="KW-0812">Transmembrane</keyword>
<dbReference type="Gene3D" id="3.40.50.2300">
    <property type="match status" value="1"/>
</dbReference>
<keyword evidence="5" id="KW-1003">Cell membrane</keyword>
<keyword evidence="13" id="KW-0067">ATP-binding</keyword>
<reference evidence="22" key="1">
    <citation type="submission" date="2021-11" db="EMBL/GenBank/DDBJ databases">
        <title>Vibrio ZSDE26 sp. nov. and Vibrio ZSDZ34 sp. nov., isolated from coastal seawater in Qingdao.</title>
        <authorList>
            <person name="Zhang P."/>
        </authorList>
    </citation>
    <scope>NUCLEOTIDE SEQUENCE</scope>
    <source>
        <strain evidence="22">ZSDE26</strain>
    </source>
</reference>
<dbReference type="InterPro" id="IPR036890">
    <property type="entry name" value="HATPase_C_sf"/>
</dbReference>
<comment type="caution">
    <text evidence="22">The sequence shown here is derived from an EMBL/GenBank/DDBJ whole genome shotgun (WGS) entry which is preliminary data.</text>
</comment>
<keyword evidence="17 19" id="KW-0472">Membrane</keyword>
<feature type="modified residue" description="4-aspartylphosphate" evidence="18">
    <location>
        <position position="781"/>
    </location>
</feature>
<dbReference type="InterPro" id="IPR011006">
    <property type="entry name" value="CheY-like_superfamily"/>
</dbReference>
<dbReference type="GO" id="GO:0005524">
    <property type="term" value="F:ATP binding"/>
    <property type="evidence" value="ECO:0007669"/>
    <property type="project" value="UniProtKB-KW"/>
</dbReference>
<sequence length="851" mass="95782">MYLQLFSKNKTIKLATLITRAVYTVMLVVTLFVLFQNFQATSRAVDNEIERTRVQTNSLVQALFNLELTSLRSQQDSYSRNDTLVHALNTGYVELLDEFFANIDELNPQLTPDFRYIIANEEISWGDNSYTFFGIEEESLIEFSHDLTRSNNWHLVKTPSLLGTKHLLIRRTPIVDSRTGEVLAMYYIGTVLNQNYSLIDALKADSNSDSAIMVIDGEVIASTIVNQNTAYTEEHVLTRFAEQSNSENYIVIETPLKVSGSETSIVIYAVQQNLSAAAFLQHYNFLGRVLLIFMLILGAVTWYWFNKRVSLELASLTQYTTQAVTKRNNITFTGSPIKEFDQIGHTLESALKRLTEQEKQFEDLFNFSLSPILFWSVDGRVKKINPAAERHFSAFKAQDETYQQLVDNLFPQIKMAAQGATLTGVNIPIGEQVFRWNLSPVILDEEVKLVIAQSQDITSLIAAEKQSELARVEAEELARVRADFLAKMSHELRTPLNGILGVSQLLRDSSIDAKMLENVNVLCNSGEHLLAVLNDILDFSKMDQGKYSIQVSEFDPIETHQAVDKIFSSLCNEKGVEFIITTDFSQGTVISTDKVRLTQILFNLTSNAVKFTHKGTVKVALTHSNKGENSTLHIAVSDTGIGIEEAYIDRVFEPFVQASESTAREYGGSGLGLTIIKNLVEILGGEYQIRSEFGVGTSFTVDLPIRCIEIETVAEQALVAISPESLFDRELNVLLVEDNHTNAFIARAFCEKYGMNITWVKDGQEAIDEVKRNTFDLILMDNQLPKVDGVEATRIIREELNNQVPIFACTADGHQDTRQDFMSAGANDIILKPIKEHELYQAFENLKKEYL</sequence>
<keyword evidence="8" id="KW-0808">Transferase</keyword>
<evidence type="ECO:0000256" key="2">
    <source>
        <dbReference type="ARBA" id="ARBA00004429"/>
    </source>
</evidence>
<evidence type="ECO:0000259" key="20">
    <source>
        <dbReference type="PROSITE" id="PS50109"/>
    </source>
</evidence>
<dbReference type="CDD" id="cd00082">
    <property type="entry name" value="HisKA"/>
    <property type="match status" value="1"/>
</dbReference>
<dbReference type="GO" id="GO:0000155">
    <property type="term" value="F:phosphorelay sensor kinase activity"/>
    <property type="evidence" value="ECO:0007669"/>
    <property type="project" value="InterPro"/>
</dbReference>
<dbReference type="RefSeq" id="WP_248008954.1">
    <property type="nucleotide sequence ID" value="NZ_JAJHVV010000006.1"/>
</dbReference>
<dbReference type="SUPFAM" id="SSF103190">
    <property type="entry name" value="Sensory domain-like"/>
    <property type="match status" value="1"/>
</dbReference>
<feature type="transmembrane region" description="Helical" evidence="19">
    <location>
        <begin position="12"/>
        <end position="35"/>
    </location>
</feature>
<evidence type="ECO:0000256" key="9">
    <source>
        <dbReference type="ARBA" id="ARBA00022692"/>
    </source>
</evidence>
<comment type="subcellular location">
    <subcellularLocation>
        <location evidence="2">Cell inner membrane</location>
        <topology evidence="2">Multi-pass membrane protein</topology>
    </subcellularLocation>
</comment>
<protein>
    <recommendedName>
        <fullName evidence="4">Autoinducer 2 sensor kinase/phosphatase LuxQ</fullName>
        <ecNumber evidence="3">2.7.13.3</ecNumber>
    </recommendedName>
</protein>
<dbReference type="SUPFAM" id="SSF52172">
    <property type="entry name" value="CheY-like"/>
    <property type="match status" value="1"/>
</dbReference>
<feature type="transmembrane region" description="Helical" evidence="19">
    <location>
        <begin position="285"/>
        <end position="305"/>
    </location>
</feature>
<gene>
    <name evidence="22" type="ORF">KP803_11395</name>
</gene>
<evidence type="ECO:0000256" key="6">
    <source>
        <dbReference type="ARBA" id="ARBA00022519"/>
    </source>
</evidence>
<evidence type="ECO:0000256" key="19">
    <source>
        <dbReference type="SAM" id="Phobius"/>
    </source>
</evidence>
<name>A0A9X2BLF4_9VIBR</name>
<evidence type="ECO:0000256" key="14">
    <source>
        <dbReference type="ARBA" id="ARBA00022912"/>
    </source>
</evidence>
<dbReference type="Gene3D" id="3.30.450.20">
    <property type="entry name" value="PAS domain"/>
    <property type="match status" value="1"/>
</dbReference>
<evidence type="ECO:0000256" key="10">
    <source>
        <dbReference type="ARBA" id="ARBA00022741"/>
    </source>
</evidence>
<dbReference type="Gene3D" id="3.30.450.220">
    <property type="entry name" value="LuxQ periplasmic domain, N-terminal subdomain"/>
    <property type="match status" value="1"/>
</dbReference>
<feature type="domain" description="Histidine kinase" evidence="20">
    <location>
        <begin position="487"/>
        <end position="707"/>
    </location>
</feature>
<dbReference type="SUPFAM" id="SSF55874">
    <property type="entry name" value="ATPase domain of HSP90 chaperone/DNA topoisomerase II/histidine kinase"/>
    <property type="match status" value="1"/>
</dbReference>
<dbReference type="InterPro" id="IPR005467">
    <property type="entry name" value="His_kinase_dom"/>
</dbReference>
<dbReference type="GO" id="GO:0005886">
    <property type="term" value="C:plasma membrane"/>
    <property type="evidence" value="ECO:0007669"/>
    <property type="project" value="UniProtKB-SubCell"/>
</dbReference>
<evidence type="ECO:0000256" key="4">
    <source>
        <dbReference type="ARBA" id="ARBA00019468"/>
    </source>
</evidence>
<evidence type="ECO:0000256" key="1">
    <source>
        <dbReference type="ARBA" id="ARBA00000085"/>
    </source>
</evidence>
<dbReference type="InterPro" id="IPR015387">
    <property type="entry name" value="LuxQ-periplasm_dom"/>
</dbReference>
<dbReference type="Gene3D" id="1.10.287.130">
    <property type="match status" value="1"/>
</dbReference>
<dbReference type="Gene3D" id="2.20.20.100">
    <property type="entry name" value="LuxQ periplasmic domain, C-terminal subdomain"/>
    <property type="match status" value="1"/>
</dbReference>
<dbReference type="Pfam" id="PF00072">
    <property type="entry name" value="Response_reg"/>
    <property type="match status" value="1"/>
</dbReference>
<dbReference type="Pfam" id="PF02518">
    <property type="entry name" value="HATPase_c"/>
    <property type="match status" value="1"/>
</dbReference>
<dbReference type="EC" id="2.7.13.3" evidence="3"/>
<evidence type="ECO:0000256" key="8">
    <source>
        <dbReference type="ARBA" id="ARBA00022679"/>
    </source>
</evidence>
<evidence type="ECO:0000256" key="12">
    <source>
        <dbReference type="ARBA" id="ARBA00022801"/>
    </source>
</evidence>
<dbReference type="PANTHER" id="PTHR43047:SF78">
    <property type="entry name" value="SENSORY_REGULATORY PROTEIN RPFC"/>
    <property type="match status" value="1"/>
</dbReference>
<dbReference type="PROSITE" id="PS50110">
    <property type="entry name" value="RESPONSE_REGULATORY"/>
    <property type="match status" value="1"/>
</dbReference>
<evidence type="ECO:0000256" key="11">
    <source>
        <dbReference type="ARBA" id="ARBA00022777"/>
    </source>
</evidence>
<keyword evidence="16" id="KW-0902">Two-component regulatory system</keyword>
<dbReference type="InterPro" id="IPR053413">
    <property type="entry name" value="AI-2_sensor_kinase/phosphatase"/>
</dbReference>
<dbReference type="CDD" id="cd17546">
    <property type="entry name" value="REC_hyHK_CKI1_RcsC-like"/>
    <property type="match status" value="1"/>
</dbReference>
<dbReference type="FunFam" id="3.30.565.10:FF:000010">
    <property type="entry name" value="Sensor histidine kinase RcsC"/>
    <property type="match status" value="1"/>
</dbReference>
<dbReference type="SMART" id="SM00388">
    <property type="entry name" value="HisKA"/>
    <property type="match status" value="1"/>
</dbReference>
<dbReference type="InterPro" id="IPR035965">
    <property type="entry name" value="PAS-like_dom_sf"/>
</dbReference>
<dbReference type="NCBIfam" id="NF041947">
    <property type="entry name" value="LuxQ_Vibrio"/>
    <property type="match status" value="1"/>
</dbReference>
<evidence type="ECO:0000256" key="15">
    <source>
        <dbReference type="ARBA" id="ARBA00022989"/>
    </source>
</evidence>
<evidence type="ECO:0000313" key="23">
    <source>
        <dbReference type="Proteomes" id="UP001139559"/>
    </source>
</evidence>
<feature type="domain" description="Response regulatory" evidence="21">
    <location>
        <begin position="732"/>
        <end position="847"/>
    </location>
</feature>
<dbReference type="InterPro" id="IPR003594">
    <property type="entry name" value="HATPase_dom"/>
</dbReference>
<evidence type="ECO:0000256" key="7">
    <source>
        <dbReference type="ARBA" id="ARBA00022553"/>
    </source>
</evidence>
<dbReference type="GO" id="GO:0004721">
    <property type="term" value="F:phosphoprotein phosphatase activity"/>
    <property type="evidence" value="ECO:0007669"/>
    <property type="project" value="UniProtKB-KW"/>
</dbReference>
<dbReference type="InterPro" id="IPR001789">
    <property type="entry name" value="Sig_transdc_resp-reg_receiver"/>
</dbReference>
<evidence type="ECO:0000259" key="21">
    <source>
        <dbReference type="PROSITE" id="PS50110"/>
    </source>
</evidence>
<dbReference type="Proteomes" id="UP001139559">
    <property type="component" value="Unassembled WGS sequence"/>
</dbReference>
<keyword evidence="10" id="KW-0547">Nucleotide-binding</keyword>
<evidence type="ECO:0000256" key="3">
    <source>
        <dbReference type="ARBA" id="ARBA00012438"/>
    </source>
</evidence>
<dbReference type="SMART" id="SM00448">
    <property type="entry name" value="REC"/>
    <property type="match status" value="1"/>
</dbReference>
<keyword evidence="14" id="KW-0904">Protein phosphatase</keyword>
<keyword evidence="7 18" id="KW-0597">Phosphoprotein</keyword>
<dbReference type="Pfam" id="PF00512">
    <property type="entry name" value="HisKA"/>
    <property type="match status" value="1"/>
</dbReference>
<dbReference type="Pfam" id="PF09308">
    <property type="entry name" value="LuxQ-periplasm"/>
    <property type="match status" value="1"/>
</dbReference>
<accession>A0A9X2BLF4</accession>
<dbReference type="SMART" id="SM00387">
    <property type="entry name" value="HATPase_c"/>
    <property type="match status" value="1"/>
</dbReference>
<dbReference type="InterPro" id="IPR004358">
    <property type="entry name" value="Sig_transdc_His_kin-like_C"/>
</dbReference>
<organism evidence="22 23">
    <name type="scientific">Vibrio amylolyticus</name>
    <dbReference type="NCBI Taxonomy" id="2847292"/>
    <lineage>
        <taxon>Bacteria</taxon>
        <taxon>Pseudomonadati</taxon>
        <taxon>Pseudomonadota</taxon>
        <taxon>Gammaproteobacteria</taxon>
        <taxon>Vibrionales</taxon>
        <taxon>Vibrionaceae</taxon>
        <taxon>Vibrio</taxon>
    </lineage>
</organism>
<dbReference type="InterPro" id="IPR003661">
    <property type="entry name" value="HisK_dim/P_dom"/>
</dbReference>
<keyword evidence="6" id="KW-0997">Cell inner membrane</keyword>
<dbReference type="PANTHER" id="PTHR43047">
    <property type="entry name" value="TWO-COMPONENT HISTIDINE PROTEIN KINASE"/>
    <property type="match status" value="1"/>
</dbReference>
<dbReference type="EMBL" id="JAJHVV010000006">
    <property type="protein sequence ID" value="MCK6263873.1"/>
    <property type="molecule type" value="Genomic_DNA"/>
</dbReference>
<keyword evidence="12" id="KW-0378">Hydrolase</keyword>
<keyword evidence="23" id="KW-1185">Reference proteome</keyword>
<dbReference type="PRINTS" id="PR00344">
    <property type="entry name" value="BCTRLSENSOR"/>
</dbReference>
<evidence type="ECO:0000256" key="17">
    <source>
        <dbReference type="ARBA" id="ARBA00023136"/>
    </source>
</evidence>
<dbReference type="InterPro" id="IPR036097">
    <property type="entry name" value="HisK_dim/P_sf"/>
</dbReference>